<dbReference type="InterPro" id="IPR036259">
    <property type="entry name" value="MFS_trans_sf"/>
</dbReference>
<evidence type="ECO:0000259" key="6">
    <source>
        <dbReference type="PROSITE" id="PS50850"/>
    </source>
</evidence>
<dbReference type="InterPro" id="IPR020846">
    <property type="entry name" value="MFS_dom"/>
</dbReference>
<feature type="transmembrane region" description="Helical" evidence="5">
    <location>
        <begin position="107"/>
        <end position="134"/>
    </location>
</feature>
<dbReference type="InterPro" id="IPR011701">
    <property type="entry name" value="MFS"/>
</dbReference>
<feature type="transmembrane region" description="Helical" evidence="5">
    <location>
        <begin position="329"/>
        <end position="350"/>
    </location>
</feature>
<reference evidence="7 8" key="1">
    <citation type="submission" date="2022-12" db="EMBL/GenBank/DDBJ databases">
        <title>Chromosome-level genome of Tegillarca granosa.</title>
        <authorList>
            <person name="Kim J."/>
        </authorList>
    </citation>
    <scope>NUCLEOTIDE SEQUENCE [LARGE SCALE GENOMIC DNA]</scope>
    <source>
        <strain evidence="7">Teg-2019</strain>
        <tissue evidence="7">Adductor muscle</tissue>
    </source>
</reference>
<feature type="transmembrane region" description="Helical" evidence="5">
    <location>
        <begin position="306"/>
        <end position="323"/>
    </location>
</feature>
<feature type="transmembrane region" description="Helical" evidence="5">
    <location>
        <begin position="146"/>
        <end position="170"/>
    </location>
</feature>
<dbReference type="Pfam" id="PF07690">
    <property type="entry name" value="MFS_1"/>
    <property type="match status" value="1"/>
</dbReference>
<feature type="non-terminal residue" evidence="7">
    <location>
        <position position="412"/>
    </location>
</feature>
<dbReference type="EMBL" id="JARBDR010000657">
    <property type="protein sequence ID" value="KAJ8308915.1"/>
    <property type="molecule type" value="Genomic_DNA"/>
</dbReference>
<accession>A0ABQ9EUQ9</accession>
<dbReference type="PANTHER" id="PTHR23507">
    <property type="entry name" value="ZGC:174356"/>
    <property type="match status" value="1"/>
</dbReference>
<feature type="transmembrane region" description="Helical" evidence="5">
    <location>
        <begin position="81"/>
        <end position="101"/>
    </location>
</feature>
<feature type="transmembrane region" description="Helical" evidence="5">
    <location>
        <begin position="53"/>
        <end position="74"/>
    </location>
</feature>
<protein>
    <recommendedName>
        <fullName evidence="6">Major facilitator superfamily (MFS) profile domain-containing protein</fullName>
    </recommendedName>
</protein>
<evidence type="ECO:0000256" key="4">
    <source>
        <dbReference type="ARBA" id="ARBA00023136"/>
    </source>
</evidence>
<gene>
    <name evidence="7" type="ORF">KUTeg_013789</name>
</gene>
<dbReference type="Proteomes" id="UP001217089">
    <property type="component" value="Unassembled WGS sequence"/>
</dbReference>
<keyword evidence="8" id="KW-1185">Reference proteome</keyword>
<comment type="caution">
    <text evidence="7">The sequence shown here is derived from an EMBL/GenBank/DDBJ whole genome shotgun (WGS) entry which is preliminary data.</text>
</comment>
<sequence>MQQYALQYYQNSYFPNSTRNISDGEQSVCSQNTSSQEYKDQQLVQSVTSELSIYWSLAQNIPAIFLSIIYGSLSDRYGRKLIIIISLLGTGVKAGLCALGIFLNLNIYISIVFFGVEGFTGTWISSLMALFAYGADITKPGNNRTVIILLLETFLGVGAVIGMLVSGYLIKYLGFSYANVIASGFVAVGVLITLIFLPESVHVSEETKKTKIDFSYLNTSFKFYTVKNFSKYGKRWQYLVCLSIFVLIVTANLGKATVESLYVLNSPFCWNSVTLGWFGALRSGLLAVTAAAIVKPLQFCFRDENIIIIGALSYIASCILEAFTTNNIVMFMVPVVGALTNIQTPVIRSMMSKMTSPDVQGALFAGIAALESVCNLTSSVISSGIYAETVSIFRGLVFLVMAGLNLLAALLV</sequence>
<dbReference type="PROSITE" id="PS50850">
    <property type="entry name" value="MFS"/>
    <property type="match status" value="1"/>
</dbReference>
<feature type="transmembrane region" description="Helical" evidence="5">
    <location>
        <begin position="236"/>
        <end position="254"/>
    </location>
</feature>
<proteinExistence type="predicted"/>
<keyword evidence="4 5" id="KW-0472">Membrane</keyword>
<keyword evidence="3 5" id="KW-1133">Transmembrane helix</keyword>
<evidence type="ECO:0000256" key="1">
    <source>
        <dbReference type="ARBA" id="ARBA00004141"/>
    </source>
</evidence>
<feature type="domain" description="Major facilitator superfamily (MFS) profile" evidence="6">
    <location>
        <begin position="1"/>
        <end position="412"/>
    </location>
</feature>
<keyword evidence="2 5" id="KW-0812">Transmembrane</keyword>
<dbReference type="SUPFAM" id="SSF103473">
    <property type="entry name" value="MFS general substrate transporter"/>
    <property type="match status" value="1"/>
</dbReference>
<name>A0ABQ9EUQ9_TEGGR</name>
<dbReference type="Gene3D" id="1.20.1250.20">
    <property type="entry name" value="MFS general substrate transporter like domains"/>
    <property type="match status" value="1"/>
</dbReference>
<evidence type="ECO:0000256" key="3">
    <source>
        <dbReference type="ARBA" id="ARBA00022989"/>
    </source>
</evidence>
<evidence type="ECO:0000313" key="8">
    <source>
        <dbReference type="Proteomes" id="UP001217089"/>
    </source>
</evidence>
<feature type="transmembrane region" description="Helical" evidence="5">
    <location>
        <begin position="176"/>
        <end position="197"/>
    </location>
</feature>
<evidence type="ECO:0000256" key="2">
    <source>
        <dbReference type="ARBA" id="ARBA00022692"/>
    </source>
</evidence>
<dbReference type="PANTHER" id="PTHR23507:SF1">
    <property type="entry name" value="FI18259P1-RELATED"/>
    <property type="match status" value="1"/>
</dbReference>
<feature type="transmembrane region" description="Helical" evidence="5">
    <location>
        <begin position="362"/>
        <end position="386"/>
    </location>
</feature>
<feature type="transmembrane region" description="Helical" evidence="5">
    <location>
        <begin position="392"/>
        <end position="411"/>
    </location>
</feature>
<organism evidence="7 8">
    <name type="scientific">Tegillarca granosa</name>
    <name type="common">Malaysian cockle</name>
    <name type="synonym">Anadara granosa</name>
    <dbReference type="NCBI Taxonomy" id="220873"/>
    <lineage>
        <taxon>Eukaryota</taxon>
        <taxon>Metazoa</taxon>
        <taxon>Spiralia</taxon>
        <taxon>Lophotrochozoa</taxon>
        <taxon>Mollusca</taxon>
        <taxon>Bivalvia</taxon>
        <taxon>Autobranchia</taxon>
        <taxon>Pteriomorphia</taxon>
        <taxon>Arcoida</taxon>
        <taxon>Arcoidea</taxon>
        <taxon>Arcidae</taxon>
        <taxon>Tegillarca</taxon>
    </lineage>
</organism>
<comment type="subcellular location">
    <subcellularLocation>
        <location evidence="1">Membrane</location>
        <topology evidence="1">Multi-pass membrane protein</topology>
    </subcellularLocation>
</comment>
<feature type="transmembrane region" description="Helical" evidence="5">
    <location>
        <begin position="274"/>
        <end position="294"/>
    </location>
</feature>
<evidence type="ECO:0000256" key="5">
    <source>
        <dbReference type="SAM" id="Phobius"/>
    </source>
</evidence>
<evidence type="ECO:0000313" key="7">
    <source>
        <dbReference type="EMBL" id="KAJ8308915.1"/>
    </source>
</evidence>